<dbReference type="Proteomes" id="UP000000763">
    <property type="component" value="Chromosome 5"/>
</dbReference>
<name>Q5KQC1_ORYSJ</name>
<protein>
    <submittedName>
        <fullName evidence="2">Uncharacterized protein</fullName>
    </submittedName>
</protein>
<sequence length="103" mass="11171">MGLVSVGGPPLHRVGNGTGRRWSGGKRHLPPSPQGTRRVSGAPQHPAGPVDGELNDNNEDSELDSSTATRTTSWKMTRRAAAARRWLLPPLLGNDRRTNDKEQ</sequence>
<dbReference type="EMBL" id="AC152972">
    <property type="protein sequence ID" value="AAW56907.1"/>
    <property type="molecule type" value="Genomic_DNA"/>
</dbReference>
<dbReference type="AlphaFoldDB" id="Q5KQC1"/>
<reference evidence="3" key="2">
    <citation type="journal article" date="2008" name="Nucleic Acids Res.">
        <title>The rice annotation project database (RAP-DB): 2008 update.</title>
        <authorList>
            <consortium name="The rice annotation project (RAP)"/>
        </authorList>
    </citation>
    <scope>GENOME REANNOTATION</scope>
    <source>
        <strain evidence="3">cv. Nipponbare</strain>
    </source>
</reference>
<feature type="compositionally biased region" description="Polar residues" evidence="1">
    <location>
        <begin position="64"/>
        <end position="75"/>
    </location>
</feature>
<feature type="compositionally biased region" description="Acidic residues" evidence="1">
    <location>
        <begin position="53"/>
        <end position="63"/>
    </location>
</feature>
<evidence type="ECO:0000313" key="2">
    <source>
        <dbReference type="EMBL" id="AAW56907.1"/>
    </source>
</evidence>
<accession>Q5KQC1</accession>
<evidence type="ECO:0000313" key="3">
    <source>
        <dbReference type="Proteomes" id="UP000000763"/>
    </source>
</evidence>
<feature type="region of interest" description="Disordered" evidence="1">
    <location>
        <begin position="1"/>
        <end position="76"/>
    </location>
</feature>
<organism evidence="2 3">
    <name type="scientific">Oryza sativa subsp. japonica</name>
    <name type="common">Rice</name>
    <dbReference type="NCBI Taxonomy" id="39947"/>
    <lineage>
        <taxon>Eukaryota</taxon>
        <taxon>Viridiplantae</taxon>
        <taxon>Streptophyta</taxon>
        <taxon>Embryophyta</taxon>
        <taxon>Tracheophyta</taxon>
        <taxon>Spermatophyta</taxon>
        <taxon>Magnoliopsida</taxon>
        <taxon>Liliopsida</taxon>
        <taxon>Poales</taxon>
        <taxon>Poaceae</taxon>
        <taxon>BOP clade</taxon>
        <taxon>Oryzoideae</taxon>
        <taxon>Oryzeae</taxon>
        <taxon>Oryzinae</taxon>
        <taxon>Oryza</taxon>
        <taxon>Oryza sativa</taxon>
    </lineage>
</organism>
<reference evidence="3" key="1">
    <citation type="journal article" date="2005" name="Nature">
        <title>The map-based sequence of the rice genome.</title>
        <authorList>
            <consortium name="International rice genome sequencing project (IRGSP)"/>
            <person name="Matsumoto T."/>
            <person name="Wu J."/>
            <person name="Kanamori H."/>
            <person name="Katayose Y."/>
            <person name="Fujisawa M."/>
            <person name="Namiki N."/>
            <person name="Mizuno H."/>
            <person name="Yamamoto K."/>
            <person name="Antonio B.A."/>
            <person name="Baba T."/>
            <person name="Sakata K."/>
            <person name="Nagamura Y."/>
            <person name="Aoki H."/>
            <person name="Arikawa K."/>
            <person name="Arita K."/>
            <person name="Bito T."/>
            <person name="Chiden Y."/>
            <person name="Fujitsuka N."/>
            <person name="Fukunaka R."/>
            <person name="Hamada M."/>
            <person name="Harada C."/>
            <person name="Hayashi A."/>
            <person name="Hijishita S."/>
            <person name="Honda M."/>
            <person name="Hosokawa S."/>
            <person name="Ichikawa Y."/>
            <person name="Idonuma A."/>
            <person name="Iijima M."/>
            <person name="Ikeda M."/>
            <person name="Ikeno M."/>
            <person name="Ito K."/>
            <person name="Ito S."/>
            <person name="Ito T."/>
            <person name="Ito Y."/>
            <person name="Ito Y."/>
            <person name="Iwabuchi A."/>
            <person name="Kamiya K."/>
            <person name="Karasawa W."/>
            <person name="Kurita K."/>
            <person name="Katagiri S."/>
            <person name="Kikuta A."/>
            <person name="Kobayashi H."/>
            <person name="Kobayashi N."/>
            <person name="Machita K."/>
            <person name="Maehara T."/>
            <person name="Masukawa M."/>
            <person name="Mizubayashi T."/>
            <person name="Mukai Y."/>
            <person name="Nagasaki H."/>
            <person name="Nagata Y."/>
            <person name="Naito S."/>
            <person name="Nakashima M."/>
            <person name="Nakama Y."/>
            <person name="Nakamichi Y."/>
            <person name="Nakamura M."/>
            <person name="Meguro A."/>
            <person name="Negishi M."/>
            <person name="Ohta I."/>
            <person name="Ohta T."/>
            <person name="Okamoto M."/>
            <person name="Ono N."/>
            <person name="Saji S."/>
            <person name="Sakaguchi M."/>
            <person name="Sakai K."/>
            <person name="Shibata M."/>
            <person name="Shimokawa T."/>
            <person name="Song J."/>
            <person name="Takazaki Y."/>
            <person name="Terasawa K."/>
            <person name="Tsugane M."/>
            <person name="Tsuji K."/>
            <person name="Ueda S."/>
            <person name="Waki K."/>
            <person name="Yamagata H."/>
            <person name="Yamamoto M."/>
            <person name="Yamamoto S."/>
            <person name="Yamane H."/>
            <person name="Yoshiki S."/>
            <person name="Yoshihara R."/>
            <person name="Yukawa K."/>
            <person name="Zhong H."/>
            <person name="Yano M."/>
            <person name="Yuan Q."/>
            <person name="Ouyang S."/>
            <person name="Liu J."/>
            <person name="Jones K.M."/>
            <person name="Gansberger K."/>
            <person name="Moffat K."/>
            <person name="Hill J."/>
            <person name="Bera J."/>
            <person name="Fadrosh D."/>
            <person name="Jin S."/>
            <person name="Johri S."/>
            <person name="Kim M."/>
            <person name="Overton L."/>
            <person name="Reardon M."/>
            <person name="Tsitrin T."/>
            <person name="Vuong H."/>
            <person name="Weaver B."/>
            <person name="Ciecko A."/>
            <person name="Tallon L."/>
            <person name="Jackson J."/>
            <person name="Pai G."/>
            <person name="Aken S.V."/>
            <person name="Utterback T."/>
            <person name="Reidmuller S."/>
            <person name="Feldblyum T."/>
            <person name="Hsiao J."/>
            <person name="Zismann V."/>
            <person name="Iobst S."/>
            <person name="de Vazeille A.R."/>
            <person name="Buell C.R."/>
            <person name="Ying K."/>
            <person name="Li Y."/>
            <person name="Lu T."/>
            <person name="Huang Y."/>
            <person name="Zhao Q."/>
            <person name="Feng Q."/>
            <person name="Zhang L."/>
            <person name="Zhu J."/>
            <person name="Weng Q."/>
            <person name="Mu J."/>
            <person name="Lu Y."/>
            <person name="Fan D."/>
            <person name="Liu Y."/>
            <person name="Guan J."/>
            <person name="Zhang Y."/>
            <person name="Yu S."/>
            <person name="Liu X."/>
            <person name="Zhang Y."/>
            <person name="Hong G."/>
            <person name="Han B."/>
            <person name="Choisne N."/>
            <person name="Demange N."/>
            <person name="Orjeda G."/>
            <person name="Samain S."/>
            <person name="Cattolico L."/>
            <person name="Pelletier E."/>
            <person name="Couloux A."/>
            <person name="Segurens B."/>
            <person name="Wincker P."/>
            <person name="D'Hont A."/>
            <person name="Scarpelli C."/>
            <person name="Weissenbach J."/>
            <person name="Salanoubat M."/>
            <person name="Quetier F."/>
            <person name="Yu Y."/>
            <person name="Kim H.R."/>
            <person name="Rambo T."/>
            <person name="Currie J."/>
            <person name="Collura K."/>
            <person name="Luo M."/>
            <person name="Yang T."/>
            <person name="Ammiraju J.S.S."/>
            <person name="Engler F."/>
            <person name="Soderlund C."/>
            <person name="Wing R.A."/>
            <person name="Palmer L.E."/>
            <person name="de la Bastide M."/>
            <person name="Spiegel L."/>
            <person name="Nascimento L."/>
            <person name="Zutavern T."/>
            <person name="O'Shaughnessy A."/>
            <person name="Dike S."/>
            <person name="Dedhia N."/>
            <person name="Preston R."/>
            <person name="Balija V."/>
            <person name="McCombie W.R."/>
            <person name="Chow T."/>
            <person name="Chen H."/>
            <person name="Chung M."/>
            <person name="Chen C."/>
            <person name="Shaw J."/>
            <person name="Wu H."/>
            <person name="Hsiao K."/>
            <person name="Chao Y."/>
            <person name="Chu M."/>
            <person name="Cheng C."/>
            <person name="Hour A."/>
            <person name="Lee P."/>
            <person name="Lin S."/>
            <person name="Lin Y."/>
            <person name="Liou J."/>
            <person name="Liu S."/>
            <person name="Hsing Y."/>
            <person name="Raghuvanshi S."/>
            <person name="Mohanty A."/>
            <person name="Bharti A.K."/>
            <person name="Gaur A."/>
            <person name="Gupta V."/>
            <person name="Kumar D."/>
            <person name="Ravi V."/>
            <person name="Vij S."/>
            <person name="Kapur A."/>
            <person name="Khurana P."/>
            <person name="Khurana P."/>
            <person name="Khurana J.P."/>
            <person name="Tyagi A.K."/>
            <person name="Gaikwad K."/>
            <person name="Singh A."/>
            <person name="Dalal V."/>
            <person name="Srivastava S."/>
            <person name="Dixit A."/>
            <person name="Pal A.K."/>
            <person name="Ghazi I.A."/>
            <person name="Yadav M."/>
            <person name="Pandit A."/>
            <person name="Bhargava A."/>
            <person name="Sureshbabu K."/>
            <person name="Batra K."/>
            <person name="Sharma T.R."/>
            <person name="Mohapatra T."/>
            <person name="Singh N.K."/>
            <person name="Messing J."/>
            <person name="Nelson A.B."/>
            <person name="Fuks G."/>
            <person name="Kavchok S."/>
            <person name="Keizer G."/>
            <person name="Linton E."/>
            <person name="Llaca V."/>
            <person name="Song R."/>
            <person name="Tanyolac B."/>
            <person name="Young S."/>
            <person name="Ho-Il K."/>
            <person name="Hahn J.H."/>
            <person name="Sangsakoo G."/>
            <person name="Vanavichit A."/>
            <person name="de Mattos Luiz.A.T."/>
            <person name="Zimmer P.D."/>
            <person name="Malone G."/>
            <person name="Dellagostin O."/>
            <person name="de Oliveira A.C."/>
            <person name="Bevan M."/>
            <person name="Bancroft I."/>
            <person name="Minx P."/>
            <person name="Cordum H."/>
            <person name="Wilson R."/>
            <person name="Cheng Z."/>
            <person name="Jin W."/>
            <person name="Jiang J."/>
            <person name="Leong S.A."/>
            <person name="Iwama H."/>
            <person name="Gojobori T."/>
            <person name="Itoh T."/>
            <person name="Niimura Y."/>
            <person name="Fujii Y."/>
            <person name="Habara T."/>
            <person name="Sakai H."/>
            <person name="Sato Y."/>
            <person name="Wilson G."/>
            <person name="Kumar K."/>
            <person name="McCouch S."/>
            <person name="Juretic N."/>
            <person name="Hoen D."/>
            <person name="Wright S."/>
            <person name="Bruskiewich R."/>
            <person name="Bureau T."/>
            <person name="Miyao A."/>
            <person name="Hirochika H."/>
            <person name="Nishikawa T."/>
            <person name="Kadowaki K."/>
            <person name="Sugiura M."/>
            <person name="Burr B."/>
            <person name="Sasaki T."/>
        </authorList>
    </citation>
    <scope>NUCLEOTIDE SEQUENCE [LARGE SCALE GENOMIC DNA]</scope>
    <source>
        <strain evidence="3">cv. Nipponbare</strain>
    </source>
</reference>
<proteinExistence type="predicted"/>
<gene>
    <name evidence="2" type="primary">OSJNOa0048I04.4</name>
</gene>
<evidence type="ECO:0000256" key="1">
    <source>
        <dbReference type="SAM" id="MobiDB-lite"/>
    </source>
</evidence>